<keyword evidence="2" id="KW-1185">Reference proteome</keyword>
<evidence type="ECO:0000313" key="1">
    <source>
        <dbReference type="EMBL" id="ETO03344.1"/>
    </source>
</evidence>
<gene>
    <name evidence="1" type="ORF">RFI_34066</name>
</gene>
<dbReference type="Proteomes" id="UP000023152">
    <property type="component" value="Unassembled WGS sequence"/>
</dbReference>
<name>X6LP02_RETFI</name>
<evidence type="ECO:0000313" key="2">
    <source>
        <dbReference type="Proteomes" id="UP000023152"/>
    </source>
</evidence>
<protein>
    <submittedName>
        <fullName evidence="1">Uncharacterized protein</fullName>
    </submittedName>
</protein>
<accession>X6LP02</accession>
<reference evidence="1 2" key="1">
    <citation type="journal article" date="2013" name="Curr. Biol.">
        <title>The Genome of the Foraminiferan Reticulomyxa filosa.</title>
        <authorList>
            <person name="Glockner G."/>
            <person name="Hulsmann N."/>
            <person name="Schleicher M."/>
            <person name="Noegel A.A."/>
            <person name="Eichinger L."/>
            <person name="Gallinger C."/>
            <person name="Pawlowski J."/>
            <person name="Sierra R."/>
            <person name="Euteneuer U."/>
            <person name="Pillet L."/>
            <person name="Moustafa A."/>
            <person name="Platzer M."/>
            <person name="Groth M."/>
            <person name="Szafranski K."/>
            <person name="Schliwa M."/>
        </authorList>
    </citation>
    <scope>NUCLEOTIDE SEQUENCE [LARGE SCALE GENOMIC DNA]</scope>
</reference>
<proteinExistence type="predicted"/>
<dbReference type="AlphaFoldDB" id="X6LP02"/>
<sequence>MTQNQIHVFNLVIKKENIMEHNLYHVLAKMARNNHNDNQWPMTDSQNRISIKVCLLGATEMVAVITDMYGKKIQEMFVQGGILIEVKRLNLGCCAIIEHFALSSTTDGVLVHLSTSNNRAIPPFQIHIATSNQTLICDRPIYYNTASNSPMLPLDKGICLENDLNTTACGNV</sequence>
<dbReference type="EMBL" id="ASPP01033584">
    <property type="protein sequence ID" value="ETO03344.1"/>
    <property type="molecule type" value="Genomic_DNA"/>
</dbReference>
<comment type="caution">
    <text evidence="1">The sequence shown here is derived from an EMBL/GenBank/DDBJ whole genome shotgun (WGS) entry which is preliminary data.</text>
</comment>
<organism evidence="1 2">
    <name type="scientific">Reticulomyxa filosa</name>
    <dbReference type="NCBI Taxonomy" id="46433"/>
    <lineage>
        <taxon>Eukaryota</taxon>
        <taxon>Sar</taxon>
        <taxon>Rhizaria</taxon>
        <taxon>Retaria</taxon>
        <taxon>Foraminifera</taxon>
        <taxon>Monothalamids</taxon>
        <taxon>Reticulomyxidae</taxon>
        <taxon>Reticulomyxa</taxon>
    </lineage>
</organism>